<sequence>MPAKLIDGKAIAEQVLSKVKAVTAKLQKKPTLAVVLVGDNNASELYVRKKQEACEKVGINSKLVSSCGTVSEEDILKQIEELNNDSAVNGILVQLPLPKQVDRNKVLEAISPAKDVDGFTAENLGKLALGIEEFVSCTASGIVKLIESTGTNLEGKNVCVVNHSIVVGRPLVQLLLNRNATVSVCHKFTKNLSEFTKNADVVVTAAGVPNLIKGDMIKQGAIVIDAGIIRDDKKLVGDIDFDSVKEIASHITPVPGGVGPMTVACLIENTLKAAKLQGD</sequence>
<dbReference type="EC" id="1.5.1.5" evidence="12"/>
<dbReference type="EMBL" id="NZBU01000008">
    <property type="protein sequence ID" value="MAG22174.1"/>
    <property type="molecule type" value="Genomic_DNA"/>
</dbReference>
<feature type="binding site" evidence="12">
    <location>
        <begin position="162"/>
        <end position="164"/>
    </location>
    <ligand>
        <name>NADP(+)</name>
        <dbReference type="ChEBI" id="CHEBI:58349"/>
    </ligand>
</feature>
<organism evidence="15 16">
    <name type="scientific">Candidatus Iainarchaeum sp</name>
    <dbReference type="NCBI Taxonomy" id="3101447"/>
    <lineage>
        <taxon>Archaea</taxon>
        <taxon>Candidatus Iainarchaeota</taxon>
        <taxon>Candidatus Iainarchaeia</taxon>
        <taxon>Candidatus Iainarchaeales</taxon>
        <taxon>Candidatus Iainarchaeaceae</taxon>
        <taxon>Candidatus Iainarchaeum</taxon>
    </lineage>
</organism>
<feature type="binding site" evidence="12">
    <location>
        <position position="228"/>
    </location>
    <ligand>
        <name>NADP(+)</name>
        <dbReference type="ChEBI" id="CHEBI:58349"/>
    </ligand>
</feature>
<dbReference type="InterPro" id="IPR020631">
    <property type="entry name" value="THF_DH/CycHdrlase_NAD-bd_dom"/>
</dbReference>
<gene>
    <name evidence="12" type="primary">folD</name>
    <name evidence="15" type="ORF">CL943_02620</name>
</gene>
<dbReference type="PRINTS" id="PR00085">
    <property type="entry name" value="THFDHDRGNASE"/>
</dbReference>
<dbReference type="GO" id="GO:0009086">
    <property type="term" value="P:methionine biosynthetic process"/>
    <property type="evidence" value="ECO:0007669"/>
    <property type="project" value="UniProtKB-KW"/>
</dbReference>
<keyword evidence="8 12" id="KW-0560">Oxidoreductase</keyword>
<proteinExistence type="inferred from homology"/>
<accession>A0A2D6M177</accession>
<keyword evidence="10 12" id="KW-0486">Methionine biosynthesis</keyword>
<dbReference type="InterPro" id="IPR020867">
    <property type="entry name" value="THF_DH/CycHdrlase_CS"/>
</dbReference>
<dbReference type="Proteomes" id="UP000226592">
    <property type="component" value="Unassembled WGS sequence"/>
</dbReference>
<dbReference type="PANTHER" id="PTHR48099">
    <property type="entry name" value="C-1-TETRAHYDROFOLATE SYNTHASE, CYTOPLASMIC-RELATED"/>
    <property type="match status" value="1"/>
</dbReference>
<keyword evidence="9 12" id="KW-0368">Histidine biosynthesis</keyword>
<dbReference type="GO" id="GO:0004477">
    <property type="term" value="F:methenyltetrahydrofolate cyclohydrolase activity"/>
    <property type="evidence" value="ECO:0007669"/>
    <property type="project" value="UniProtKB-UniRule"/>
</dbReference>
<evidence type="ECO:0000256" key="7">
    <source>
        <dbReference type="ARBA" id="ARBA00022857"/>
    </source>
</evidence>
<dbReference type="Gene3D" id="3.40.50.720">
    <property type="entry name" value="NAD(P)-binding Rossmann-like Domain"/>
    <property type="match status" value="1"/>
</dbReference>
<dbReference type="InterPro" id="IPR020630">
    <property type="entry name" value="THF_DH/CycHdrlase_cat_dom"/>
</dbReference>
<comment type="catalytic activity">
    <reaction evidence="12">
        <text>(6R)-5,10-methylene-5,6,7,8-tetrahydrofolate + NADP(+) = (6R)-5,10-methenyltetrahydrofolate + NADPH</text>
        <dbReference type="Rhea" id="RHEA:22812"/>
        <dbReference type="ChEBI" id="CHEBI:15636"/>
        <dbReference type="ChEBI" id="CHEBI:57455"/>
        <dbReference type="ChEBI" id="CHEBI:57783"/>
        <dbReference type="ChEBI" id="CHEBI:58349"/>
        <dbReference type="EC" id="1.5.1.5"/>
    </reaction>
</comment>
<dbReference type="Pfam" id="PF00763">
    <property type="entry name" value="THF_DHG_CYH"/>
    <property type="match status" value="1"/>
</dbReference>
<dbReference type="FunFam" id="3.40.50.10860:FF:000005">
    <property type="entry name" value="C-1-tetrahydrofolate synthase, cytoplasmic, putative"/>
    <property type="match status" value="1"/>
</dbReference>
<dbReference type="GO" id="GO:0004488">
    <property type="term" value="F:methylenetetrahydrofolate dehydrogenase (NADP+) activity"/>
    <property type="evidence" value="ECO:0007669"/>
    <property type="project" value="UniProtKB-UniRule"/>
</dbReference>
<dbReference type="InterPro" id="IPR000672">
    <property type="entry name" value="THF_DH/CycHdrlase"/>
</dbReference>
<evidence type="ECO:0000256" key="3">
    <source>
        <dbReference type="ARBA" id="ARBA00022563"/>
    </source>
</evidence>
<dbReference type="HAMAP" id="MF_01576">
    <property type="entry name" value="THF_DHG_CYH"/>
    <property type="match status" value="1"/>
</dbReference>
<dbReference type="AlphaFoldDB" id="A0A2D6M177"/>
<dbReference type="SUPFAM" id="SSF53223">
    <property type="entry name" value="Aminoacid dehydrogenase-like, N-terminal domain"/>
    <property type="match status" value="1"/>
</dbReference>
<keyword evidence="5 12" id="KW-0658">Purine biosynthesis</keyword>
<evidence type="ECO:0000259" key="13">
    <source>
        <dbReference type="Pfam" id="PF00763"/>
    </source>
</evidence>
<dbReference type="EC" id="3.5.4.9" evidence="12"/>
<comment type="subunit">
    <text evidence="2 12">Homodimer.</text>
</comment>
<evidence type="ECO:0000256" key="4">
    <source>
        <dbReference type="ARBA" id="ARBA00022605"/>
    </source>
</evidence>
<evidence type="ECO:0000313" key="16">
    <source>
        <dbReference type="Proteomes" id="UP000226592"/>
    </source>
</evidence>
<dbReference type="UniPathway" id="UPA00193"/>
<evidence type="ECO:0000256" key="1">
    <source>
        <dbReference type="ARBA" id="ARBA00004777"/>
    </source>
</evidence>
<dbReference type="GO" id="GO:0006164">
    <property type="term" value="P:purine nucleotide biosynthetic process"/>
    <property type="evidence" value="ECO:0007669"/>
    <property type="project" value="UniProtKB-KW"/>
</dbReference>
<name>A0A2D6M177_9ARCH</name>
<evidence type="ECO:0000256" key="12">
    <source>
        <dbReference type="HAMAP-Rule" id="MF_01576"/>
    </source>
</evidence>
<dbReference type="SUPFAM" id="SSF51735">
    <property type="entry name" value="NAD(P)-binding Rossmann-fold domains"/>
    <property type="match status" value="1"/>
</dbReference>
<evidence type="ECO:0000256" key="5">
    <source>
        <dbReference type="ARBA" id="ARBA00022755"/>
    </source>
</evidence>
<comment type="caution">
    <text evidence="12">Lacks conserved residue(s) required for the propagation of feature annotation.</text>
</comment>
<evidence type="ECO:0000259" key="14">
    <source>
        <dbReference type="Pfam" id="PF02882"/>
    </source>
</evidence>
<dbReference type="GO" id="GO:0035999">
    <property type="term" value="P:tetrahydrofolate interconversion"/>
    <property type="evidence" value="ECO:0007669"/>
    <property type="project" value="UniProtKB-UniRule"/>
</dbReference>
<comment type="catalytic activity">
    <reaction evidence="12">
        <text>(6R)-5,10-methenyltetrahydrofolate + H2O = (6R)-10-formyltetrahydrofolate + H(+)</text>
        <dbReference type="Rhea" id="RHEA:23700"/>
        <dbReference type="ChEBI" id="CHEBI:15377"/>
        <dbReference type="ChEBI" id="CHEBI:15378"/>
        <dbReference type="ChEBI" id="CHEBI:57455"/>
        <dbReference type="ChEBI" id="CHEBI:195366"/>
        <dbReference type="EC" id="3.5.4.9"/>
    </reaction>
</comment>
<dbReference type="FunFam" id="3.40.50.720:FF:000094">
    <property type="entry name" value="Bifunctional protein FolD"/>
    <property type="match status" value="1"/>
</dbReference>
<evidence type="ECO:0000256" key="10">
    <source>
        <dbReference type="ARBA" id="ARBA00023167"/>
    </source>
</evidence>
<keyword evidence="6 12" id="KW-0378">Hydrolase</keyword>
<evidence type="ECO:0000256" key="8">
    <source>
        <dbReference type="ARBA" id="ARBA00023002"/>
    </source>
</evidence>
<feature type="domain" description="Tetrahydrofolate dehydrogenase/cyclohydrolase catalytic" evidence="13">
    <location>
        <begin position="6"/>
        <end position="117"/>
    </location>
</feature>
<evidence type="ECO:0000256" key="9">
    <source>
        <dbReference type="ARBA" id="ARBA00023102"/>
    </source>
</evidence>
<dbReference type="PANTHER" id="PTHR48099:SF5">
    <property type="entry name" value="C-1-TETRAHYDROFOLATE SYNTHASE, CYTOPLASMIC"/>
    <property type="match status" value="1"/>
</dbReference>
<evidence type="ECO:0000256" key="6">
    <source>
        <dbReference type="ARBA" id="ARBA00022801"/>
    </source>
</evidence>
<comment type="similarity">
    <text evidence="12">Belongs to the tetrahydrofolate dehydrogenase/cyclohydrolase family.</text>
</comment>
<dbReference type="InterPro" id="IPR046346">
    <property type="entry name" value="Aminoacid_DH-like_N_sf"/>
</dbReference>
<dbReference type="PROSITE" id="PS00767">
    <property type="entry name" value="THF_DHG_CYH_2"/>
    <property type="match status" value="1"/>
</dbReference>
<keyword evidence="11 12" id="KW-0511">Multifunctional enzyme</keyword>
<feature type="domain" description="Tetrahydrofolate dehydrogenase/cyclohydrolase NAD(P)-binding" evidence="14">
    <location>
        <begin position="136"/>
        <end position="276"/>
    </location>
</feature>
<protein>
    <recommendedName>
        <fullName evidence="12">Bifunctional protein FolD</fullName>
    </recommendedName>
    <domain>
        <recommendedName>
            <fullName evidence="12">Methylenetetrahydrofolate dehydrogenase</fullName>
            <ecNumber evidence="12">1.5.1.5</ecNumber>
        </recommendedName>
    </domain>
    <domain>
        <recommendedName>
            <fullName evidence="12">Methenyltetrahydrofolate cyclohydrolase</fullName>
            <ecNumber evidence="12">3.5.4.9</ecNumber>
        </recommendedName>
    </domain>
</protein>
<dbReference type="GO" id="GO:0005829">
    <property type="term" value="C:cytosol"/>
    <property type="evidence" value="ECO:0007669"/>
    <property type="project" value="TreeGrafter"/>
</dbReference>
<dbReference type="InterPro" id="IPR036291">
    <property type="entry name" value="NAD(P)-bd_dom_sf"/>
</dbReference>
<dbReference type="GO" id="GO:0000105">
    <property type="term" value="P:L-histidine biosynthetic process"/>
    <property type="evidence" value="ECO:0007669"/>
    <property type="project" value="UniProtKB-KW"/>
</dbReference>
<dbReference type="CDD" id="cd01080">
    <property type="entry name" value="NAD_bind_m-THF_DH_Cyclohyd"/>
    <property type="match status" value="1"/>
</dbReference>
<dbReference type="Pfam" id="PF02882">
    <property type="entry name" value="THF_DHG_CYH_C"/>
    <property type="match status" value="1"/>
</dbReference>
<evidence type="ECO:0000256" key="2">
    <source>
        <dbReference type="ARBA" id="ARBA00011738"/>
    </source>
</evidence>
<keyword evidence="7 12" id="KW-0521">NADP</keyword>
<comment type="caution">
    <text evidence="15">The sequence shown here is derived from an EMBL/GenBank/DDBJ whole genome shotgun (WGS) entry which is preliminary data.</text>
</comment>
<dbReference type="PROSITE" id="PS00766">
    <property type="entry name" value="THF_DHG_CYH_1"/>
    <property type="match status" value="1"/>
</dbReference>
<comment type="pathway">
    <text evidence="1 12">One-carbon metabolism; tetrahydrofolate interconversion.</text>
</comment>
<keyword evidence="4 12" id="KW-0028">Amino-acid biosynthesis</keyword>
<reference evidence="16" key="1">
    <citation type="submission" date="2017-09" db="EMBL/GenBank/DDBJ databases">
        <title>The Reconstruction of 2,631 Draft Metagenome-Assembled Genomes from the Global Oceans.</title>
        <authorList>
            <person name="Tully B.J."/>
            <person name="Graham E.D."/>
            <person name="Heidelberg J.F."/>
        </authorList>
    </citation>
    <scope>NUCLEOTIDE SEQUENCE [LARGE SCALE GENOMIC DNA]</scope>
</reference>
<evidence type="ECO:0000256" key="11">
    <source>
        <dbReference type="ARBA" id="ARBA00023268"/>
    </source>
</evidence>
<dbReference type="Gene3D" id="3.40.50.10860">
    <property type="entry name" value="Leucine Dehydrogenase, chain A, domain 1"/>
    <property type="match status" value="1"/>
</dbReference>
<comment type="function">
    <text evidence="12">Catalyzes the oxidation of 5,10-methylenetetrahydrofolate to 5,10-methenyltetrahydrofolate and then the hydrolysis of 5,10-methenyltetrahydrofolate to 10-formyltetrahydrofolate.</text>
</comment>
<evidence type="ECO:0000313" key="15">
    <source>
        <dbReference type="EMBL" id="MAG22174.1"/>
    </source>
</evidence>
<keyword evidence="3 12" id="KW-0554">One-carbon metabolism</keyword>